<keyword evidence="2" id="KW-1185">Reference proteome</keyword>
<evidence type="ECO:0000313" key="2">
    <source>
        <dbReference type="Proteomes" id="UP000824881"/>
    </source>
</evidence>
<gene>
    <name evidence="1" type="ORF">CCMSSC00406_0001575</name>
</gene>
<accession>A0ACB7IN98</accession>
<protein>
    <submittedName>
        <fullName evidence="1">Uncharacterized protein</fullName>
    </submittedName>
</protein>
<reference evidence="1 2" key="1">
    <citation type="journal article" date="2021" name="Appl. Environ. Microbiol.">
        <title>Genetic linkage and physical mapping for an oyster mushroom Pleurotus cornucopiae and QTL analysis for the trait cap color.</title>
        <authorList>
            <person name="Zhang Y."/>
            <person name="Gao W."/>
            <person name="Sonnenberg A."/>
            <person name="Chen Q."/>
            <person name="Zhang J."/>
            <person name="Huang C."/>
        </authorList>
    </citation>
    <scope>NUCLEOTIDE SEQUENCE [LARGE SCALE GENOMIC DNA]</scope>
    <source>
        <strain evidence="1">CCMSSC00406</strain>
    </source>
</reference>
<organism evidence="1 2">
    <name type="scientific">Pleurotus cornucopiae</name>
    <name type="common">Cornucopia mushroom</name>
    <dbReference type="NCBI Taxonomy" id="5321"/>
    <lineage>
        <taxon>Eukaryota</taxon>
        <taxon>Fungi</taxon>
        <taxon>Dikarya</taxon>
        <taxon>Basidiomycota</taxon>
        <taxon>Agaricomycotina</taxon>
        <taxon>Agaricomycetes</taxon>
        <taxon>Agaricomycetidae</taxon>
        <taxon>Agaricales</taxon>
        <taxon>Pleurotineae</taxon>
        <taxon>Pleurotaceae</taxon>
        <taxon>Pleurotus</taxon>
    </lineage>
</organism>
<proteinExistence type="predicted"/>
<dbReference type="EMBL" id="WQMT02000009">
    <property type="protein sequence ID" value="KAG9219165.1"/>
    <property type="molecule type" value="Genomic_DNA"/>
</dbReference>
<name>A0ACB7IN98_PLECO</name>
<comment type="caution">
    <text evidence="1">The sequence shown here is derived from an EMBL/GenBank/DDBJ whole genome shotgun (WGS) entry which is preliminary data.</text>
</comment>
<evidence type="ECO:0000313" key="1">
    <source>
        <dbReference type="EMBL" id="KAG9219165.1"/>
    </source>
</evidence>
<sequence>MPPHRAQQRPPSLGLISSASPARPVSTSPLPSHRHSQSPFRYVHLQPALDEKSRHRDADAQLSTLPAFRHPLSISQSPTLPHSAGPTAAQGPQAAPASPATLYPASPSYQQRVPSSMLHQSAPLLLDDLAVWLRADKQFGHAVLFSLIFLTTIPPIPLYSTLIILSGYTFGPWTGAIISYTAALAGAITVFIISRTLLRDTISRWLASTTTIKRVVRAIEKRPKLLFLIRLAPYPYNVMNCLLAASPSLTLRTYTICTALSLFKVIIHTGVGASIHSFRDYHVVDPDASGNGQTPINGEQEESSADTVARTWTIIGVGLCVAILVYLSIVARKAVDDELEEEQYGDSEERLAFLSSSSISHDSDLEAGASERTL</sequence>
<dbReference type="Proteomes" id="UP000824881">
    <property type="component" value="Unassembled WGS sequence"/>
</dbReference>